<dbReference type="RefSeq" id="WP_006905622.1">
    <property type="nucleotide sequence ID" value="NZ_GG665866.1"/>
</dbReference>
<dbReference type="GO" id="GO:0016301">
    <property type="term" value="F:kinase activity"/>
    <property type="evidence" value="ECO:0007669"/>
    <property type="project" value="UniProtKB-KW"/>
</dbReference>
<dbReference type="EMBL" id="ACIP02000001">
    <property type="protein sequence ID" value="EEP29234.1"/>
    <property type="molecule type" value="Genomic_DNA"/>
</dbReference>
<dbReference type="GO" id="GO:0004788">
    <property type="term" value="F:thiamine diphosphokinase activity"/>
    <property type="evidence" value="ECO:0007669"/>
    <property type="project" value="UniProtKB-UniRule"/>
</dbReference>
<accession>C4G9D7</accession>
<dbReference type="SUPFAM" id="SSF63862">
    <property type="entry name" value="Thiamin pyrophosphokinase, substrate-binding domain"/>
    <property type="match status" value="1"/>
</dbReference>
<keyword evidence="3" id="KW-0418">Kinase</keyword>
<dbReference type="GO" id="GO:0030975">
    <property type="term" value="F:thiamine binding"/>
    <property type="evidence" value="ECO:0007669"/>
    <property type="project" value="InterPro"/>
</dbReference>
<comment type="caution">
    <text evidence="7">The sequence shown here is derived from an EMBL/GenBank/DDBJ whole genome shotgun (WGS) entry which is preliminary data.</text>
</comment>
<evidence type="ECO:0000256" key="1">
    <source>
        <dbReference type="ARBA" id="ARBA00022679"/>
    </source>
</evidence>
<keyword evidence="4" id="KW-0067">ATP-binding</keyword>
<evidence type="ECO:0000259" key="6">
    <source>
        <dbReference type="SMART" id="SM00983"/>
    </source>
</evidence>
<organism evidence="7 8">
    <name type="scientific">Shuttleworthella satelles DSM 14600</name>
    <dbReference type="NCBI Taxonomy" id="626523"/>
    <lineage>
        <taxon>Bacteria</taxon>
        <taxon>Bacillati</taxon>
        <taxon>Bacillota</taxon>
        <taxon>Clostridia</taxon>
        <taxon>Lachnospirales</taxon>
        <taxon>Lachnospiraceae</taxon>
        <taxon>Shuttleworthella</taxon>
    </lineage>
</organism>
<evidence type="ECO:0000313" key="7">
    <source>
        <dbReference type="EMBL" id="EEP29234.1"/>
    </source>
</evidence>
<dbReference type="InterPro" id="IPR007371">
    <property type="entry name" value="TPK_catalytic"/>
</dbReference>
<dbReference type="InterPro" id="IPR053149">
    <property type="entry name" value="TPK"/>
</dbReference>
<dbReference type="SUPFAM" id="SSF63999">
    <property type="entry name" value="Thiamin pyrophosphokinase, catalytic domain"/>
    <property type="match status" value="1"/>
</dbReference>
<dbReference type="Pfam" id="PF04263">
    <property type="entry name" value="TPK_catalytic"/>
    <property type="match status" value="1"/>
</dbReference>
<reference evidence="7" key="1">
    <citation type="submission" date="2009-04" db="EMBL/GenBank/DDBJ databases">
        <authorList>
            <person name="Weinstock G."/>
            <person name="Sodergren E."/>
            <person name="Clifton S."/>
            <person name="Fulton L."/>
            <person name="Fulton B."/>
            <person name="Courtney L."/>
            <person name="Fronick C."/>
            <person name="Harrison M."/>
            <person name="Strong C."/>
            <person name="Farmer C."/>
            <person name="Delahaunty K."/>
            <person name="Markovic C."/>
            <person name="Hall O."/>
            <person name="Minx P."/>
            <person name="Tomlinson C."/>
            <person name="Mitreva M."/>
            <person name="Nelson J."/>
            <person name="Hou S."/>
            <person name="Wollam A."/>
            <person name="Pepin K.H."/>
            <person name="Johnson M."/>
            <person name="Bhonagiri V."/>
            <person name="Nash W.E."/>
            <person name="Warren W."/>
            <person name="Chinwalla A."/>
            <person name="Mardis E.R."/>
            <person name="Wilson R.K."/>
        </authorList>
    </citation>
    <scope>NUCLEOTIDE SEQUENCE [LARGE SCALE GENOMIC DNA]</scope>
    <source>
        <strain evidence="7">DSM 14600</strain>
    </source>
</reference>
<dbReference type="InterPro" id="IPR036371">
    <property type="entry name" value="TPK_B1-bd_sf"/>
</dbReference>
<dbReference type="GO" id="GO:0005524">
    <property type="term" value="F:ATP binding"/>
    <property type="evidence" value="ECO:0007669"/>
    <property type="project" value="UniProtKB-KW"/>
</dbReference>
<dbReference type="eggNOG" id="COG1564">
    <property type="taxonomic scope" value="Bacteria"/>
</dbReference>
<dbReference type="EC" id="2.7.6.2" evidence="5"/>
<keyword evidence="2" id="KW-0547">Nucleotide-binding</keyword>
<dbReference type="PANTHER" id="PTHR41299">
    <property type="entry name" value="THIAMINE PYROPHOSPHOKINASE"/>
    <property type="match status" value="1"/>
</dbReference>
<dbReference type="NCBIfam" id="TIGR01378">
    <property type="entry name" value="thi_PPkinase"/>
    <property type="match status" value="1"/>
</dbReference>
<evidence type="ECO:0000256" key="4">
    <source>
        <dbReference type="ARBA" id="ARBA00022840"/>
    </source>
</evidence>
<dbReference type="InterPro" id="IPR007373">
    <property type="entry name" value="Thiamin_PyroPKinase_B1-bd"/>
</dbReference>
<gene>
    <name evidence="7" type="ORF">GCWU000342_00590</name>
</gene>
<keyword evidence="1 7" id="KW-0808">Transferase</keyword>
<dbReference type="InterPro" id="IPR006282">
    <property type="entry name" value="Thi_PPkinase"/>
</dbReference>
<evidence type="ECO:0000256" key="5">
    <source>
        <dbReference type="NCBIfam" id="TIGR01378"/>
    </source>
</evidence>
<dbReference type="AlphaFoldDB" id="C4G9D7"/>
<dbReference type="Gene3D" id="3.40.50.10240">
    <property type="entry name" value="Thiamin pyrophosphokinase, catalytic domain"/>
    <property type="match status" value="1"/>
</dbReference>
<dbReference type="CDD" id="cd07995">
    <property type="entry name" value="TPK"/>
    <property type="match status" value="1"/>
</dbReference>
<dbReference type="GO" id="GO:0006772">
    <property type="term" value="P:thiamine metabolic process"/>
    <property type="evidence" value="ECO:0007669"/>
    <property type="project" value="UniProtKB-UniRule"/>
</dbReference>
<dbReference type="InterPro" id="IPR036759">
    <property type="entry name" value="TPK_catalytic_sf"/>
</dbReference>
<dbReference type="Pfam" id="PF04265">
    <property type="entry name" value="TPK_B1_binding"/>
    <property type="match status" value="1"/>
</dbReference>
<evidence type="ECO:0000313" key="8">
    <source>
        <dbReference type="Proteomes" id="UP000003494"/>
    </source>
</evidence>
<proteinExistence type="predicted"/>
<keyword evidence="8" id="KW-1185">Reference proteome</keyword>
<name>C4G9D7_9FIRM</name>
<dbReference type="PANTHER" id="PTHR41299:SF1">
    <property type="entry name" value="THIAMINE PYROPHOSPHOKINASE"/>
    <property type="match status" value="1"/>
</dbReference>
<sequence length="248" mass="27517">MRVWIVSGGSLDEGFVRKILGKENRDDLLIGADRGAWFLYRLGLRPDYLIGDFDSIDDDERQALVRWQLPLSVLPTHKDDTDTEAALNLALLLDREHYQRLDPAERRIMDLKELPKGAGEYQIDFIGILGATGSRLDHVFGAVAILGQALKARAGRGIPACILDPDNRIRMVDSGHPLSVTKEEEWGQYLSVIPFGGPCLGVTLRGVSYPLQDARMDLFSSMGVSNEIVDRAEISLEQGCLLVLESQD</sequence>
<protein>
    <recommendedName>
        <fullName evidence="5">Thiamine diphosphokinase</fullName>
        <ecNumber evidence="5">2.7.6.2</ecNumber>
    </recommendedName>
</protein>
<feature type="domain" description="Thiamin pyrophosphokinase thiamin-binding" evidence="6">
    <location>
        <begin position="175"/>
        <end position="242"/>
    </location>
</feature>
<dbReference type="HOGENOM" id="CLU_044237_1_1_9"/>
<dbReference type="Proteomes" id="UP000003494">
    <property type="component" value="Unassembled WGS sequence"/>
</dbReference>
<dbReference type="STRING" id="626523.GCWU000342_00590"/>
<dbReference type="GO" id="GO:0009229">
    <property type="term" value="P:thiamine diphosphate biosynthetic process"/>
    <property type="evidence" value="ECO:0007669"/>
    <property type="project" value="InterPro"/>
</dbReference>
<evidence type="ECO:0000256" key="3">
    <source>
        <dbReference type="ARBA" id="ARBA00022777"/>
    </source>
</evidence>
<dbReference type="SMART" id="SM00983">
    <property type="entry name" value="TPK_B1_binding"/>
    <property type="match status" value="1"/>
</dbReference>
<evidence type="ECO:0000256" key="2">
    <source>
        <dbReference type="ARBA" id="ARBA00022741"/>
    </source>
</evidence>